<evidence type="ECO:0000259" key="4">
    <source>
        <dbReference type="SMART" id="SM00382"/>
    </source>
</evidence>
<dbReference type="Gene3D" id="1.10.8.60">
    <property type="match status" value="1"/>
</dbReference>
<evidence type="ECO:0000313" key="6">
    <source>
        <dbReference type="Proteomes" id="UP000093276"/>
    </source>
</evidence>
<keyword evidence="5" id="KW-0645">Protease</keyword>
<dbReference type="RefSeq" id="WP_066034454.1">
    <property type="nucleotide sequence ID" value="NZ_CP016907.1"/>
</dbReference>
<dbReference type="InterPro" id="IPR027417">
    <property type="entry name" value="P-loop_NTPase"/>
</dbReference>
<evidence type="ECO:0000256" key="3">
    <source>
        <dbReference type="ARBA" id="ARBA00022840"/>
    </source>
</evidence>
<dbReference type="AlphaFoldDB" id="A0AAC9D253"/>
<dbReference type="PANTHER" id="PTHR23073">
    <property type="entry name" value="26S PROTEASOME REGULATORY SUBUNIT"/>
    <property type="match status" value="1"/>
</dbReference>
<dbReference type="EC" id="3.4.24.-" evidence="5"/>
<dbReference type="GO" id="GO:0016887">
    <property type="term" value="F:ATP hydrolysis activity"/>
    <property type="evidence" value="ECO:0007669"/>
    <property type="project" value="InterPro"/>
</dbReference>
<comment type="similarity">
    <text evidence="1">Belongs to the AAA ATPase family.</text>
</comment>
<dbReference type="InterPro" id="IPR003959">
    <property type="entry name" value="ATPase_AAA_core"/>
</dbReference>
<dbReference type="GO" id="GO:0005524">
    <property type="term" value="F:ATP binding"/>
    <property type="evidence" value="ECO:0007669"/>
    <property type="project" value="UniProtKB-KW"/>
</dbReference>
<dbReference type="SMART" id="SM00382">
    <property type="entry name" value="AAA"/>
    <property type="match status" value="1"/>
</dbReference>
<sequence>METNSNILVLYNEMDWLQKVIDQVICSYLLQEGHENRWQDIPLPEADEDTEESVYYKKLAEWDLNLYERLCLALILAPQIKPEVLDIFFSKNTMYDRGFTEFGGVVNKNHSGFLPTGQTLSFLITAVNPELRIELLNILNTSNILAKEQVLVLESSESNIPILNQVLSINERWLNFFITGTLPKLEHSVSFPAQQISTNLNWDDLVLEEHVMNQVMEINAWLNHGETLMKEWGLENKIKPGYRTLFYGPPGTGKTLTATLLGKSTNRQVYRVDLSMIVSKYIGETEKNLSKIFDVAQHKDWILFFDEADALFGKRTNASSSNDRHANQQTGYLLQRIEDFPGVVILASNLKENMDEAFSRRFQSMIHFTMPTAEERMLLWEKAFSGKCQLDPAIDIENIAENYELAGGAIINILRFCALAAIQKNETIVSQQDLLEGIRREFKKENKTLMVTQMN</sequence>
<accession>A0AAC9D253</accession>
<dbReference type="EMBL" id="CP016907">
    <property type="protein sequence ID" value="AOC96586.1"/>
    <property type="molecule type" value="Genomic_DNA"/>
</dbReference>
<dbReference type="Proteomes" id="UP000093276">
    <property type="component" value="Chromosome"/>
</dbReference>
<evidence type="ECO:0000313" key="5">
    <source>
        <dbReference type="EMBL" id="AOC96586.1"/>
    </source>
</evidence>
<dbReference type="GeneID" id="32309367"/>
<evidence type="ECO:0000256" key="2">
    <source>
        <dbReference type="ARBA" id="ARBA00022741"/>
    </source>
</evidence>
<keyword evidence="5" id="KW-0482">Metalloprotease</keyword>
<dbReference type="InterPro" id="IPR050221">
    <property type="entry name" value="26S_Proteasome_ATPase"/>
</dbReference>
<dbReference type="Gene3D" id="3.40.50.300">
    <property type="entry name" value="P-loop containing nucleotide triphosphate hydrolases"/>
    <property type="match status" value="1"/>
</dbReference>
<evidence type="ECO:0000256" key="1">
    <source>
        <dbReference type="ARBA" id="ARBA00006914"/>
    </source>
</evidence>
<keyword evidence="2" id="KW-0547">Nucleotide-binding</keyword>
<proteinExistence type="inferred from homology"/>
<dbReference type="Pfam" id="PF00004">
    <property type="entry name" value="AAA"/>
    <property type="match status" value="1"/>
</dbReference>
<name>A0AAC9D253_9FLAO</name>
<gene>
    <name evidence="5" type="primary">ftsH4_2</name>
    <name evidence="5" type="ORF">BB050_03497</name>
</gene>
<dbReference type="GO" id="GO:0008237">
    <property type="term" value="F:metallopeptidase activity"/>
    <property type="evidence" value="ECO:0007669"/>
    <property type="project" value="UniProtKB-KW"/>
</dbReference>
<dbReference type="SUPFAM" id="SSF52540">
    <property type="entry name" value="P-loop containing nucleoside triphosphate hydrolases"/>
    <property type="match status" value="1"/>
</dbReference>
<dbReference type="InterPro" id="IPR003593">
    <property type="entry name" value="AAA+_ATPase"/>
</dbReference>
<dbReference type="KEGG" id="fjg:BB050_03497"/>
<protein>
    <submittedName>
        <fullName evidence="5">ATP-dependent zinc metalloprotease FtsH 4</fullName>
        <ecNumber evidence="5">3.4.24.-</ecNumber>
    </submittedName>
</protein>
<dbReference type="CDD" id="cd19481">
    <property type="entry name" value="RecA-like_protease"/>
    <property type="match status" value="1"/>
</dbReference>
<reference evidence="5 6" key="1">
    <citation type="submission" date="2016-08" db="EMBL/GenBank/DDBJ databases">
        <title>Complete genome sequence of Flavobacterium johnsoniae strain GSE09, a volatile-producing biocontrol agent isolated from cucumber (Cucumis sativus).</title>
        <authorList>
            <person name="Jeong J.-J."/>
            <person name="Oh J.Y."/>
            <person name="Jim Y.J."/>
            <person name="Sang M.K."/>
            <person name="Kim K.D."/>
        </authorList>
    </citation>
    <scope>NUCLEOTIDE SEQUENCE [LARGE SCALE GENOMIC DNA]</scope>
    <source>
        <strain evidence="5 6">GSE09</strain>
    </source>
</reference>
<keyword evidence="3" id="KW-0067">ATP-binding</keyword>
<keyword evidence="5" id="KW-0378">Hydrolase</keyword>
<feature type="domain" description="AAA+ ATPase" evidence="4">
    <location>
        <begin position="240"/>
        <end position="372"/>
    </location>
</feature>
<organism evidence="5 6">
    <name type="scientific">Flavobacterium anhuiense</name>
    <dbReference type="NCBI Taxonomy" id="459526"/>
    <lineage>
        <taxon>Bacteria</taxon>
        <taxon>Pseudomonadati</taxon>
        <taxon>Bacteroidota</taxon>
        <taxon>Flavobacteriia</taxon>
        <taxon>Flavobacteriales</taxon>
        <taxon>Flavobacteriaceae</taxon>
        <taxon>Flavobacterium</taxon>
    </lineage>
</organism>